<comment type="caution">
    <text evidence="1">The sequence shown here is derived from an EMBL/GenBank/DDBJ whole genome shotgun (WGS) entry which is preliminary data.</text>
</comment>
<dbReference type="EMBL" id="VFRA01000001">
    <property type="protein sequence ID" value="TQO19895.1"/>
    <property type="molecule type" value="Genomic_DNA"/>
</dbReference>
<dbReference type="Proteomes" id="UP000316560">
    <property type="component" value="Unassembled WGS sequence"/>
</dbReference>
<evidence type="ECO:0000313" key="1">
    <source>
        <dbReference type="EMBL" id="TQO19895.1"/>
    </source>
</evidence>
<proteinExistence type="predicted"/>
<dbReference type="Gene3D" id="3.40.50.300">
    <property type="entry name" value="P-loop containing nucleotide triphosphate hydrolases"/>
    <property type="match status" value="1"/>
</dbReference>
<gene>
    <name evidence="1" type="ORF">FB472_1496</name>
</gene>
<keyword evidence="1" id="KW-0808">Transferase</keyword>
<dbReference type="GO" id="GO:0016301">
    <property type="term" value="F:kinase activity"/>
    <property type="evidence" value="ECO:0007669"/>
    <property type="project" value="UniProtKB-KW"/>
</dbReference>
<keyword evidence="2" id="KW-1185">Reference proteome</keyword>
<keyword evidence="1" id="KW-0418">Kinase</keyword>
<reference evidence="1 2" key="1">
    <citation type="submission" date="2019-06" db="EMBL/GenBank/DDBJ databases">
        <title>Sequencing the genomes of 1000 actinobacteria strains.</title>
        <authorList>
            <person name="Klenk H.-P."/>
        </authorList>
    </citation>
    <scope>NUCLEOTIDE SEQUENCE [LARGE SCALE GENOMIC DNA]</scope>
    <source>
        <strain evidence="1 2">DSM 21947</strain>
    </source>
</reference>
<protein>
    <submittedName>
        <fullName evidence="1">Uridine kinase</fullName>
    </submittedName>
</protein>
<name>A0A8H2K662_9MICO</name>
<organism evidence="1 2">
    <name type="scientific">Rhodoglobus vestalii</name>
    <dbReference type="NCBI Taxonomy" id="193384"/>
    <lineage>
        <taxon>Bacteria</taxon>
        <taxon>Bacillati</taxon>
        <taxon>Actinomycetota</taxon>
        <taxon>Actinomycetes</taxon>
        <taxon>Micrococcales</taxon>
        <taxon>Microbacteriaceae</taxon>
        <taxon>Rhodoglobus</taxon>
    </lineage>
</organism>
<accession>A0A8H2K662</accession>
<dbReference type="InterPro" id="IPR027417">
    <property type="entry name" value="P-loop_NTPase"/>
</dbReference>
<dbReference type="AlphaFoldDB" id="A0A8H2K662"/>
<sequence>MTTRHPAPCFPVTPPFCSLQSSRRCSGCSRFWACSLSISKSVGKILYARAVTLDGLIGQIDAQRRKTGPRTIVGISGYCGSGKSTLTRQLVAAVPDSKRMRGDDFLDPVRSHRRSSDWDGVERLRLASEVLAPRREGRPSTFRRYDWSQRQLGTPEPLPVAQILVVDLIGLFHAEALPFIDLTIWCDVDLQTAARRGMERDEKLGRNHGVLWRDVWIPNERDFHDQFSPRTQADIRYSLS</sequence>
<dbReference type="SUPFAM" id="SSF52540">
    <property type="entry name" value="P-loop containing nucleoside triphosphate hydrolases"/>
    <property type="match status" value="1"/>
</dbReference>
<evidence type="ECO:0000313" key="2">
    <source>
        <dbReference type="Proteomes" id="UP000316560"/>
    </source>
</evidence>